<evidence type="ECO:0000313" key="4">
    <source>
        <dbReference type="Proteomes" id="UP000470771"/>
    </source>
</evidence>
<reference evidence="3 4" key="1">
    <citation type="submission" date="2019-12" db="EMBL/GenBank/DDBJ databases">
        <authorList>
            <person name="Zhao J."/>
        </authorList>
    </citation>
    <scope>NUCLEOTIDE SEQUENCE [LARGE SCALE GENOMIC DNA]</scope>
    <source>
        <strain evidence="3 4">S-15</strain>
    </source>
</reference>
<dbReference type="RefSeq" id="WP_160633081.1">
    <property type="nucleotide sequence ID" value="NZ_WWNE01000006.1"/>
</dbReference>
<dbReference type="AlphaFoldDB" id="A0A6N9NHI6"/>
<evidence type="ECO:0000313" key="3">
    <source>
        <dbReference type="EMBL" id="NBG66138.1"/>
    </source>
</evidence>
<dbReference type="GO" id="GO:0008761">
    <property type="term" value="F:UDP-N-acetylglucosamine 2-epimerase activity"/>
    <property type="evidence" value="ECO:0007669"/>
    <property type="project" value="UniProtKB-EC"/>
</dbReference>
<dbReference type="PANTHER" id="PTHR43174">
    <property type="entry name" value="UDP-N-ACETYLGLUCOSAMINE 2-EPIMERASE"/>
    <property type="match status" value="1"/>
</dbReference>
<dbReference type="EMBL" id="WWNE01000006">
    <property type="protein sequence ID" value="NBG66138.1"/>
    <property type="molecule type" value="Genomic_DNA"/>
</dbReference>
<dbReference type="EC" id="5.1.3.14" evidence="3"/>
<dbReference type="InterPro" id="IPR029767">
    <property type="entry name" value="WecB-like"/>
</dbReference>
<accession>A0A6N9NHI6</accession>
<sequence>MIKKKVFCVVGTRPNFIKITQLEREFLKHADTFQFDLIHTGQHFDDKMSAIFFEQLQLKKPTFLLNIENKSRKDKTKSTIFELNQLFMTERPDLVIVVGDVDSTYAAAIAAKNLDIKIAHLESGLRSFDLNMPEEVNRIAVDQISDYFFVTEQSGIDNLKNEGVNENNIHFVGNTMIDALVAFDQEIKSNPILSLLSLKPKQYILTTFHRPSNVDNELSLKVILELINEIANDTKVVIPIHPRTKNKISEFGLNHLIDKNLNIIQLEPIDYFAFQNLILNAKVVITDSGGIQEETTFRKVPCLTIRDNTERPSTIEIGTNQLLALDKDLILLKIKEVNSARKSQIPELWDGKSTQRIVEILKDLV</sequence>
<organism evidence="3 4">
    <name type="scientific">Acidiluteibacter ferrifornacis</name>
    <dbReference type="NCBI Taxonomy" id="2692424"/>
    <lineage>
        <taxon>Bacteria</taxon>
        <taxon>Pseudomonadati</taxon>
        <taxon>Bacteroidota</taxon>
        <taxon>Flavobacteriia</taxon>
        <taxon>Flavobacteriales</taxon>
        <taxon>Cryomorphaceae</taxon>
        <taxon>Acidiluteibacter</taxon>
    </lineage>
</organism>
<dbReference type="InterPro" id="IPR003331">
    <property type="entry name" value="UDP_GlcNAc_Epimerase_2_dom"/>
</dbReference>
<gene>
    <name evidence="3" type="ORF">GQN54_08400</name>
</gene>
<dbReference type="Gene3D" id="3.40.50.2000">
    <property type="entry name" value="Glycogen Phosphorylase B"/>
    <property type="match status" value="2"/>
</dbReference>
<protein>
    <submittedName>
        <fullName evidence="3">UDP-N-acetylglucosamine 2-epimerase (Non-hydrolyzing)</fullName>
        <ecNumber evidence="3">5.1.3.14</ecNumber>
    </submittedName>
</protein>
<evidence type="ECO:0000256" key="1">
    <source>
        <dbReference type="RuleBase" id="RU003513"/>
    </source>
</evidence>
<dbReference type="PANTHER" id="PTHR43174:SF1">
    <property type="entry name" value="UDP-N-ACETYLGLUCOSAMINE 2-EPIMERASE"/>
    <property type="match status" value="1"/>
</dbReference>
<proteinExistence type="inferred from homology"/>
<keyword evidence="1 3" id="KW-0413">Isomerase</keyword>
<dbReference type="SUPFAM" id="SSF53756">
    <property type="entry name" value="UDP-Glycosyltransferase/glycogen phosphorylase"/>
    <property type="match status" value="1"/>
</dbReference>
<name>A0A6N9NHI6_9FLAO</name>
<evidence type="ECO:0000259" key="2">
    <source>
        <dbReference type="Pfam" id="PF02350"/>
    </source>
</evidence>
<comment type="similarity">
    <text evidence="1">Belongs to the UDP-N-acetylglucosamine 2-epimerase family.</text>
</comment>
<keyword evidence="4" id="KW-1185">Reference proteome</keyword>
<dbReference type="Pfam" id="PF02350">
    <property type="entry name" value="Epimerase_2"/>
    <property type="match status" value="1"/>
</dbReference>
<comment type="caution">
    <text evidence="3">The sequence shown here is derived from an EMBL/GenBank/DDBJ whole genome shotgun (WGS) entry which is preliminary data.</text>
</comment>
<feature type="domain" description="UDP-N-acetylglucosamine 2-epimerase" evidence="2">
    <location>
        <begin position="27"/>
        <end position="362"/>
    </location>
</feature>
<dbReference type="CDD" id="cd03786">
    <property type="entry name" value="GTB_UDP-GlcNAc_2-Epimerase"/>
    <property type="match status" value="1"/>
</dbReference>
<dbReference type="Proteomes" id="UP000470771">
    <property type="component" value="Unassembled WGS sequence"/>
</dbReference>
<dbReference type="NCBIfam" id="TIGR00236">
    <property type="entry name" value="wecB"/>
    <property type="match status" value="1"/>
</dbReference>